<dbReference type="EMBL" id="VUJU01012499">
    <property type="protein sequence ID" value="KAF0707530.1"/>
    <property type="molecule type" value="Genomic_DNA"/>
</dbReference>
<sequence>MVNNYGDNSTCHKEFGNHDLVFMWKLLGSNFNQTIGVFASKGDVKCTVLVQLVLKAITLKGSTGLLVEGILHANSDNVFSSSMACAIRFYMNKGCTMLKGASQTANLIENWNKPNVVLLSQTAQGLRVTLHSTIELSMYLLEKCDLDYVLTGMICQDDLEMLKPKISLADLRGIFHSKTAERFKKNCQIERKIGQFDS</sequence>
<evidence type="ECO:0000313" key="2">
    <source>
        <dbReference type="Proteomes" id="UP000478052"/>
    </source>
</evidence>
<proteinExistence type="predicted"/>
<protein>
    <submittedName>
        <fullName evidence="1">BED-type domain-containing protein</fullName>
    </submittedName>
</protein>
<dbReference type="Proteomes" id="UP000478052">
    <property type="component" value="Unassembled WGS sequence"/>
</dbReference>
<reference evidence="1 2" key="1">
    <citation type="submission" date="2019-08" db="EMBL/GenBank/DDBJ databases">
        <title>Whole genome of Aphis craccivora.</title>
        <authorList>
            <person name="Voronova N.V."/>
            <person name="Shulinski R.S."/>
            <person name="Bandarenka Y.V."/>
            <person name="Zhorov D.G."/>
            <person name="Warner D."/>
        </authorList>
    </citation>
    <scope>NUCLEOTIDE SEQUENCE [LARGE SCALE GENOMIC DNA]</scope>
    <source>
        <strain evidence="1">180601</strain>
        <tissue evidence="1">Whole Body</tissue>
    </source>
</reference>
<gene>
    <name evidence="1" type="ORF">FWK35_00031840</name>
</gene>
<organism evidence="1 2">
    <name type="scientific">Aphis craccivora</name>
    <name type="common">Cowpea aphid</name>
    <dbReference type="NCBI Taxonomy" id="307492"/>
    <lineage>
        <taxon>Eukaryota</taxon>
        <taxon>Metazoa</taxon>
        <taxon>Ecdysozoa</taxon>
        <taxon>Arthropoda</taxon>
        <taxon>Hexapoda</taxon>
        <taxon>Insecta</taxon>
        <taxon>Pterygota</taxon>
        <taxon>Neoptera</taxon>
        <taxon>Paraneoptera</taxon>
        <taxon>Hemiptera</taxon>
        <taxon>Sternorrhyncha</taxon>
        <taxon>Aphidomorpha</taxon>
        <taxon>Aphidoidea</taxon>
        <taxon>Aphididae</taxon>
        <taxon>Aphidini</taxon>
        <taxon>Aphis</taxon>
        <taxon>Aphis</taxon>
    </lineage>
</organism>
<accession>A0A6G0VV26</accession>
<dbReference type="AlphaFoldDB" id="A0A6G0VV26"/>
<evidence type="ECO:0000313" key="1">
    <source>
        <dbReference type="EMBL" id="KAF0707530.1"/>
    </source>
</evidence>
<name>A0A6G0VV26_APHCR</name>
<keyword evidence="2" id="KW-1185">Reference proteome</keyword>
<comment type="caution">
    <text evidence="1">The sequence shown here is derived from an EMBL/GenBank/DDBJ whole genome shotgun (WGS) entry which is preliminary data.</text>
</comment>